<reference evidence="2 3" key="1">
    <citation type="submission" date="2024-10" db="EMBL/GenBank/DDBJ databases">
        <title>Updated reference genomes for cyclostephanoid diatoms.</title>
        <authorList>
            <person name="Roberts W.R."/>
            <person name="Alverson A.J."/>
        </authorList>
    </citation>
    <scope>NUCLEOTIDE SEQUENCE [LARGE SCALE GENOMIC DNA]</scope>
    <source>
        <strain evidence="2 3">AJA228-03</strain>
    </source>
</reference>
<comment type="caution">
    <text evidence="2">The sequence shown here is derived from an EMBL/GenBank/DDBJ whole genome shotgun (WGS) entry which is preliminary data.</text>
</comment>
<dbReference type="Gene3D" id="3.40.50.300">
    <property type="entry name" value="P-loop containing nucleotide triphosphate hydrolases"/>
    <property type="match status" value="1"/>
</dbReference>
<sequence length="447" mass="51275">MVAPQRRRSLLLPNDWKGEWERGMRRRWQKCFGWNTSFSPSPSRWSSSATRHMVNRVAVGIIIVVPRHTRRLLLLTFALSCVVTYLHNLVDMVRGGGMTTTAGGGEMSSHPYFRSTGRYSRRLPSCHPHWKVAGIPPSSSSSSSLSSSSGDITDGGSHNNIMTRKDDDENENENENENDDALKSPIRRIYFYHVRKAGGTMIRKYLRRVSSIYRIHLHVMEYKHAYHDEEVGSRNDTFYVTNLRDPIERSISHFKYDARWGCDNLVKNMSFVPTMSNANPFESWNKTGGYAESRCDMPSTFVSCAVNCYVQAFSGRGCTRDGWYTEYNMALDRLLRYNMILVYSKFGDPNYVRAVEAFFGGIRGFNSPSSMYCGEEAREANMKVPLRVSFDHVLSLTRLNKMDNRLYRDVVTSCFDEMKDRGGGGYYSFPRVDTSRFVAQRNRSVID</sequence>
<keyword evidence="3" id="KW-1185">Reference proteome</keyword>
<proteinExistence type="predicted"/>
<dbReference type="AlphaFoldDB" id="A0ABD3SEX9"/>
<evidence type="ECO:0000256" key="1">
    <source>
        <dbReference type="SAM" id="MobiDB-lite"/>
    </source>
</evidence>
<name>A0ABD3SEX9_9STRA</name>
<gene>
    <name evidence="2" type="ORF">ACHAXA_005223</name>
</gene>
<feature type="region of interest" description="Disordered" evidence="1">
    <location>
        <begin position="134"/>
        <end position="180"/>
    </location>
</feature>
<accession>A0ABD3SEX9</accession>
<organism evidence="2 3">
    <name type="scientific">Cyclostephanos tholiformis</name>
    <dbReference type="NCBI Taxonomy" id="382380"/>
    <lineage>
        <taxon>Eukaryota</taxon>
        <taxon>Sar</taxon>
        <taxon>Stramenopiles</taxon>
        <taxon>Ochrophyta</taxon>
        <taxon>Bacillariophyta</taxon>
        <taxon>Coscinodiscophyceae</taxon>
        <taxon>Thalassiosirophycidae</taxon>
        <taxon>Stephanodiscales</taxon>
        <taxon>Stephanodiscaceae</taxon>
        <taxon>Cyclostephanos</taxon>
    </lineage>
</organism>
<protein>
    <submittedName>
        <fullName evidence="2">Uncharacterized protein</fullName>
    </submittedName>
</protein>
<feature type="compositionally biased region" description="Acidic residues" evidence="1">
    <location>
        <begin position="168"/>
        <end position="179"/>
    </location>
</feature>
<evidence type="ECO:0000313" key="3">
    <source>
        <dbReference type="Proteomes" id="UP001530377"/>
    </source>
</evidence>
<evidence type="ECO:0000313" key="2">
    <source>
        <dbReference type="EMBL" id="KAL3823035.1"/>
    </source>
</evidence>
<feature type="compositionally biased region" description="Low complexity" evidence="1">
    <location>
        <begin position="138"/>
        <end position="149"/>
    </location>
</feature>
<dbReference type="Proteomes" id="UP001530377">
    <property type="component" value="Unassembled WGS sequence"/>
</dbReference>
<dbReference type="EMBL" id="JALLPB020000048">
    <property type="protein sequence ID" value="KAL3823035.1"/>
    <property type="molecule type" value="Genomic_DNA"/>
</dbReference>
<dbReference type="InterPro" id="IPR027417">
    <property type="entry name" value="P-loop_NTPase"/>
</dbReference>